<evidence type="ECO:0008006" key="4">
    <source>
        <dbReference type="Google" id="ProtNLM"/>
    </source>
</evidence>
<dbReference type="RefSeq" id="WP_008901878.1">
    <property type="nucleotide sequence ID" value="NZ_GL397071.1"/>
</dbReference>
<keyword evidence="1" id="KW-1133">Transmembrane helix</keyword>
<protein>
    <recommendedName>
        <fullName evidence="4">ABC-2 type transporter</fullName>
    </recommendedName>
</protein>
<keyword evidence="1" id="KW-0812">Transmembrane</keyword>
<organism evidence="2 3">
    <name type="scientific">Peptoniphilus duerdenii ATCC BAA-1640</name>
    <dbReference type="NCBI Taxonomy" id="862517"/>
    <lineage>
        <taxon>Bacteria</taxon>
        <taxon>Bacillati</taxon>
        <taxon>Bacillota</taxon>
        <taxon>Tissierellia</taxon>
        <taxon>Tissierellales</taxon>
        <taxon>Peptoniphilaceae</taxon>
        <taxon>Peptoniphilus</taxon>
    </lineage>
</organism>
<gene>
    <name evidence="2" type="ORF">HMPREF9225_1064</name>
</gene>
<keyword evidence="1" id="KW-0472">Membrane</keyword>
<dbReference type="EMBL" id="AEEH01000042">
    <property type="protein sequence ID" value="EFM25310.1"/>
    <property type="molecule type" value="Genomic_DNA"/>
</dbReference>
<name>E0NLM5_9FIRM</name>
<dbReference type="HOGENOM" id="CLU_1184357_0_0_9"/>
<feature type="transmembrane region" description="Helical" evidence="1">
    <location>
        <begin position="167"/>
        <end position="184"/>
    </location>
</feature>
<keyword evidence="3" id="KW-1185">Reference proteome</keyword>
<proteinExistence type="predicted"/>
<evidence type="ECO:0000313" key="2">
    <source>
        <dbReference type="EMBL" id="EFM25310.1"/>
    </source>
</evidence>
<dbReference type="eggNOG" id="ENOG5031324">
    <property type="taxonomic scope" value="Bacteria"/>
</dbReference>
<accession>E0NLM5</accession>
<feature type="transmembrane region" description="Helical" evidence="1">
    <location>
        <begin position="51"/>
        <end position="77"/>
    </location>
</feature>
<dbReference type="AlphaFoldDB" id="E0NLM5"/>
<sequence length="237" mass="27662">MKNKMNLNRACRYYLLRDMDVVLSIIGFVLLTIGFNYLLYRGVFNSRGDGFIILVTYTMMIGFYMILSNSMVVNLTVKDKLNKRIEFVLASGVSIKDLVKAYAIEMWRISSIAPFLLFYSTYVLYDFKTHFKYIGAIFVTTILMLYFVVLSLNIFSLYRKNFKFFKNLLFFFTTFMIYMVGNFSDEILNFLNRFGIDIIGLVISVNFIILFGFAGFSIISLRRMSNESVITREGTWS</sequence>
<evidence type="ECO:0000313" key="3">
    <source>
        <dbReference type="Proteomes" id="UP000003280"/>
    </source>
</evidence>
<dbReference type="STRING" id="862517.HMPREF9225_1064"/>
<reference evidence="2 3" key="1">
    <citation type="submission" date="2010-07" db="EMBL/GenBank/DDBJ databases">
        <authorList>
            <person name="Muzny D."/>
            <person name="Qin X."/>
            <person name="Deng J."/>
            <person name="Jiang H."/>
            <person name="Liu Y."/>
            <person name="Qu J."/>
            <person name="Song X.-Z."/>
            <person name="Zhang L."/>
            <person name="Thornton R."/>
            <person name="Coyle M."/>
            <person name="Francisco L."/>
            <person name="Jackson L."/>
            <person name="Javaid M."/>
            <person name="Korchina V."/>
            <person name="Kovar C."/>
            <person name="Mata R."/>
            <person name="Mathew T."/>
            <person name="Ngo R."/>
            <person name="Nguyen L."/>
            <person name="Nguyen N."/>
            <person name="Okwuonu G."/>
            <person name="Ongeri F."/>
            <person name="Pham C."/>
            <person name="Simmons D."/>
            <person name="Wilczek-Boney K."/>
            <person name="Hale W."/>
            <person name="Jakkamsetti A."/>
            <person name="Pham P."/>
            <person name="Ruth R."/>
            <person name="San Lucas F."/>
            <person name="Warren J."/>
            <person name="Zhang J."/>
            <person name="Zhao Z."/>
            <person name="Zhou C."/>
            <person name="Zhu D."/>
            <person name="Lee S."/>
            <person name="Bess C."/>
            <person name="Blankenburg K."/>
            <person name="Forbes L."/>
            <person name="Fu Q."/>
            <person name="Gubbala S."/>
            <person name="Hirani K."/>
            <person name="Jayaseelan J.C."/>
            <person name="Lara F."/>
            <person name="Munidasa M."/>
            <person name="Palculict T."/>
            <person name="Patil S."/>
            <person name="Pu L.-L."/>
            <person name="Saada N."/>
            <person name="Tang L."/>
            <person name="Weissenberger G."/>
            <person name="Zhu Y."/>
            <person name="Hemphill L."/>
            <person name="Shang Y."/>
            <person name="Youmans B."/>
            <person name="Ayvaz T."/>
            <person name="Ross M."/>
            <person name="Santibanez J."/>
            <person name="Aqrawi P."/>
            <person name="Gross S."/>
            <person name="Joshi V."/>
            <person name="Fowler G."/>
            <person name="Nazareth L."/>
            <person name="Reid J."/>
            <person name="Worley K."/>
            <person name="Petrosino J."/>
            <person name="Highlander S."/>
            <person name="Gibbs R."/>
        </authorList>
    </citation>
    <scope>NUCLEOTIDE SEQUENCE [LARGE SCALE GENOMIC DNA]</scope>
    <source>
        <strain evidence="2 3">ATCC BAA-1640</strain>
    </source>
</reference>
<feature type="transmembrane region" description="Helical" evidence="1">
    <location>
        <begin position="196"/>
        <end position="219"/>
    </location>
</feature>
<feature type="transmembrane region" description="Helical" evidence="1">
    <location>
        <begin position="131"/>
        <end position="155"/>
    </location>
</feature>
<feature type="transmembrane region" description="Helical" evidence="1">
    <location>
        <begin position="106"/>
        <end position="125"/>
    </location>
</feature>
<comment type="caution">
    <text evidence="2">The sequence shown here is derived from an EMBL/GenBank/DDBJ whole genome shotgun (WGS) entry which is preliminary data.</text>
</comment>
<dbReference type="OrthoDB" id="2085373at2"/>
<dbReference type="Proteomes" id="UP000003280">
    <property type="component" value="Unassembled WGS sequence"/>
</dbReference>
<evidence type="ECO:0000256" key="1">
    <source>
        <dbReference type="SAM" id="Phobius"/>
    </source>
</evidence>
<feature type="transmembrane region" description="Helical" evidence="1">
    <location>
        <begin position="21"/>
        <end position="39"/>
    </location>
</feature>